<evidence type="ECO:0000313" key="1">
    <source>
        <dbReference type="EMBL" id="MCA9380574.1"/>
    </source>
</evidence>
<organism evidence="1 2">
    <name type="scientific">Candidatus Dojkabacteria bacterium</name>
    <dbReference type="NCBI Taxonomy" id="2099670"/>
    <lineage>
        <taxon>Bacteria</taxon>
        <taxon>Candidatus Dojkabacteria</taxon>
    </lineage>
</organism>
<gene>
    <name evidence="1" type="ORF">KC675_05335</name>
</gene>
<protein>
    <submittedName>
        <fullName evidence="1">Uncharacterized protein</fullName>
    </submittedName>
</protein>
<accession>A0A955I9Y3</accession>
<reference evidence="1" key="2">
    <citation type="journal article" date="2021" name="Microbiome">
        <title>Successional dynamics and alternative stable states in a saline activated sludge microbial community over 9 years.</title>
        <authorList>
            <person name="Wang Y."/>
            <person name="Ye J."/>
            <person name="Ju F."/>
            <person name="Liu L."/>
            <person name="Boyd J.A."/>
            <person name="Deng Y."/>
            <person name="Parks D.H."/>
            <person name="Jiang X."/>
            <person name="Yin X."/>
            <person name="Woodcroft B.J."/>
            <person name="Tyson G.W."/>
            <person name="Hugenholtz P."/>
            <person name="Polz M.F."/>
            <person name="Zhang T."/>
        </authorList>
    </citation>
    <scope>NUCLEOTIDE SEQUENCE</scope>
    <source>
        <strain evidence="1">HKST-UBA15</strain>
    </source>
</reference>
<sequence>MSKVHFPDRPEPTPKNTLVFGEDNPNYTFIFTHDRVADLDEPSKKYFEEAVDRFASLLVENIEKLDVYKTIHDDHLMGIKNTIKRLKQANMDEDMISKI</sequence>
<name>A0A955I9Y3_9BACT</name>
<dbReference type="Proteomes" id="UP000745577">
    <property type="component" value="Unassembled WGS sequence"/>
</dbReference>
<comment type="caution">
    <text evidence="1">The sequence shown here is derived from an EMBL/GenBank/DDBJ whole genome shotgun (WGS) entry which is preliminary data.</text>
</comment>
<evidence type="ECO:0000313" key="2">
    <source>
        <dbReference type="Proteomes" id="UP000745577"/>
    </source>
</evidence>
<dbReference type="EMBL" id="JAGQLL010000090">
    <property type="protein sequence ID" value="MCA9380574.1"/>
    <property type="molecule type" value="Genomic_DNA"/>
</dbReference>
<dbReference type="AlphaFoldDB" id="A0A955I9Y3"/>
<reference evidence="1" key="1">
    <citation type="submission" date="2020-04" db="EMBL/GenBank/DDBJ databases">
        <authorList>
            <person name="Zhang T."/>
        </authorList>
    </citation>
    <scope>NUCLEOTIDE SEQUENCE</scope>
    <source>
        <strain evidence="1">HKST-UBA15</strain>
    </source>
</reference>
<proteinExistence type="predicted"/>